<keyword evidence="1" id="KW-0378">Hydrolase</keyword>
<dbReference type="GO" id="GO:0016787">
    <property type="term" value="F:hydrolase activity"/>
    <property type="evidence" value="ECO:0007669"/>
    <property type="project" value="UniProtKB-KW"/>
</dbReference>
<dbReference type="PANTHER" id="PTHR47964">
    <property type="entry name" value="ATP-DEPENDENT DNA HELICASE HOMOLOG RECG, CHLOROPLASTIC"/>
    <property type="match status" value="1"/>
</dbReference>
<dbReference type="InterPro" id="IPR012340">
    <property type="entry name" value="NA-bd_OB-fold"/>
</dbReference>
<protein>
    <submittedName>
        <fullName evidence="3">Uncharacterized protein</fullName>
    </submittedName>
</protein>
<accession>A0A835VKE8</accession>
<keyword evidence="2" id="KW-0547">Nucleotide-binding</keyword>
<name>A0A835VKE8_VANPL</name>
<organism evidence="3 4">
    <name type="scientific">Vanilla planifolia</name>
    <name type="common">Vanilla</name>
    <dbReference type="NCBI Taxonomy" id="51239"/>
    <lineage>
        <taxon>Eukaryota</taxon>
        <taxon>Viridiplantae</taxon>
        <taxon>Streptophyta</taxon>
        <taxon>Embryophyta</taxon>
        <taxon>Tracheophyta</taxon>
        <taxon>Spermatophyta</taxon>
        <taxon>Magnoliopsida</taxon>
        <taxon>Liliopsida</taxon>
        <taxon>Asparagales</taxon>
        <taxon>Orchidaceae</taxon>
        <taxon>Vanilloideae</taxon>
        <taxon>Vanilleae</taxon>
        <taxon>Vanilla</taxon>
    </lineage>
</organism>
<dbReference type="AlphaFoldDB" id="A0A835VKE8"/>
<evidence type="ECO:0000313" key="3">
    <source>
        <dbReference type="EMBL" id="KAG0500228.1"/>
    </source>
</evidence>
<dbReference type="OrthoDB" id="416741at2759"/>
<reference evidence="3 4" key="1">
    <citation type="journal article" date="2020" name="Nat. Food">
        <title>A phased Vanilla planifolia genome enables genetic improvement of flavour and production.</title>
        <authorList>
            <person name="Hasing T."/>
            <person name="Tang H."/>
            <person name="Brym M."/>
            <person name="Khazi F."/>
            <person name="Huang T."/>
            <person name="Chambers A.H."/>
        </authorList>
    </citation>
    <scope>NUCLEOTIDE SEQUENCE [LARGE SCALE GENOMIC DNA]</scope>
    <source>
        <tissue evidence="3">Leaf</tissue>
    </source>
</reference>
<dbReference type="GO" id="GO:0006281">
    <property type="term" value="P:DNA repair"/>
    <property type="evidence" value="ECO:0007669"/>
    <property type="project" value="InterPro"/>
</dbReference>
<comment type="caution">
    <text evidence="3">The sequence shown here is derived from an EMBL/GenBank/DDBJ whole genome shotgun (WGS) entry which is preliminary data.</text>
</comment>
<gene>
    <name evidence="3" type="ORF">HPP92_000300</name>
</gene>
<proteinExistence type="predicted"/>
<dbReference type="GO" id="GO:0003678">
    <property type="term" value="F:DNA helicase activity"/>
    <property type="evidence" value="ECO:0007669"/>
    <property type="project" value="TreeGrafter"/>
</dbReference>
<sequence length="290" mass="33722">MAGQASCVYAGAKVQQLSHSQISEPPKHIISETTFRQCHQLEEGGFHTVRKLLHHFPRTYADLQTAPTEINDGDYLIFVGKVSSSRAIKISSSLSFLEIVVNVELVNDLEMCKKNINLHLKFFRGVRFTYQPFLRSIQSKYELGAHVYITGKVKKMLHEDHYEIREYNIGVLEEEDLNGQVENLLYPIYPSKAGMKPSFLKDIITRALKVLSKDIDPIPNNILQELNLPNLYDAYMGIHSPKRLSEANLARRRLNFDEFFYVQDMPLIHRERVLRMVWDFVQTYLLFRFL</sequence>
<dbReference type="PANTHER" id="PTHR47964:SF1">
    <property type="entry name" value="ATP-DEPENDENT DNA HELICASE HOMOLOG RECG, CHLOROPLASTIC"/>
    <property type="match status" value="1"/>
</dbReference>
<keyword evidence="2" id="KW-0347">Helicase</keyword>
<dbReference type="EMBL" id="JADCNM010000001">
    <property type="protein sequence ID" value="KAG0500228.1"/>
    <property type="molecule type" value="Genomic_DNA"/>
</dbReference>
<dbReference type="Proteomes" id="UP000639772">
    <property type="component" value="Chromosome 1"/>
</dbReference>
<dbReference type="InterPro" id="IPR047112">
    <property type="entry name" value="RecG/Mfd"/>
</dbReference>
<keyword evidence="2" id="KW-0067">ATP-binding</keyword>
<evidence type="ECO:0000256" key="1">
    <source>
        <dbReference type="ARBA" id="ARBA00022801"/>
    </source>
</evidence>
<evidence type="ECO:0000256" key="2">
    <source>
        <dbReference type="ARBA" id="ARBA00022806"/>
    </source>
</evidence>
<dbReference type="SUPFAM" id="SSF50249">
    <property type="entry name" value="Nucleic acid-binding proteins"/>
    <property type="match status" value="1"/>
</dbReference>
<evidence type="ECO:0000313" key="4">
    <source>
        <dbReference type="Proteomes" id="UP000639772"/>
    </source>
</evidence>